<dbReference type="EnsemblProtists" id="PYU1_T013069">
    <property type="protein sequence ID" value="PYU1_T013069"/>
    <property type="gene ID" value="PYU1_G013042"/>
</dbReference>
<protein>
    <submittedName>
        <fullName evidence="1">Uncharacterized protein</fullName>
    </submittedName>
</protein>
<dbReference type="InParanoid" id="K3X770"/>
<dbReference type="AlphaFoldDB" id="K3X770"/>
<reference evidence="1" key="3">
    <citation type="submission" date="2015-02" db="UniProtKB">
        <authorList>
            <consortium name="EnsemblProtists"/>
        </authorList>
    </citation>
    <scope>IDENTIFICATION</scope>
    <source>
        <strain evidence="1">DAOM BR144</strain>
    </source>
</reference>
<dbReference type="EMBL" id="GL376570">
    <property type="status" value="NOT_ANNOTATED_CDS"/>
    <property type="molecule type" value="Genomic_DNA"/>
</dbReference>
<evidence type="ECO:0000313" key="1">
    <source>
        <dbReference type="EnsemblProtists" id="PYU1_T013069"/>
    </source>
</evidence>
<organism evidence="1 2">
    <name type="scientific">Globisporangium ultimum (strain ATCC 200006 / CBS 805.95 / DAOM BR144)</name>
    <name type="common">Pythium ultimum</name>
    <dbReference type="NCBI Taxonomy" id="431595"/>
    <lineage>
        <taxon>Eukaryota</taxon>
        <taxon>Sar</taxon>
        <taxon>Stramenopiles</taxon>
        <taxon>Oomycota</taxon>
        <taxon>Peronosporomycetes</taxon>
        <taxon>Pythiales</taxon>
        <taxon>Pythiaceae</taxon>
        <taxon>Globisporangium</taxon>
    </lineage>
</organism>
<name>K3X770_GLOUD</name>
<reference evidence="2" key="1">
    <citation type="journal article" date="2010" name="Genome Biol.">
        <title>Genome sequence of the necrotrophic plant pathogen Pythium ultimum reveals original pathogenicity mechanisms and effector repertoire.</title>
        <authorList>
            <person name="Levesque C.A."/>
            <person name="Brouwer H."/>
            <person name="Cano L."/>
            <person name="Hamilton J.P."/>
            <person name="Holt C."/>
            <person name="Huitema E."/>
            <person name="Raffaele S."/>
            <person name="Robideau G.P."/>
            <person name="Thines M."/>
            <person name="Win J."/>
            <person name="Zerillo M.M."/>
            <person name="Beakes G.W."/>
            <person name="Boore J.L."/>
            <person name="Busam D."/>
            <person name="Dumas B."/>
            <person name="Ferriera S."/>
            <person name="Fuerstenberg S.I."/>
            <person name="Gachon C.M."/>
            <person name="Gaulin E."/>
            <person name="Govers F."/>
            <person name="Grenville-Briggs L."/>
            <person name="Horner N."/>
            <person name="Hostetler J."/>
            <person name="Jiang R.H."/>
            <person name="Johnson J."/>
            <person name="Krajaejun T."/>
            <person name="Lin H."/>
            <person name="Meijer H.J."/>
            <person name="Moore B."/>
            <person name="Morris P."/>
            <person name="Phuntmart V."/>
            <person name="Puiu D."/>
            <person name="Shetty J."/>
            <person name="Stajich J.E."/>
            <person name="Tripathy S."/>
            <person name="Wawra S."/>
            <person name="van West P."/>
            <person name="Whitty B.R."/>
            <person name="Coutinho P.M."/>
            <person name="Henrissat B."/>
            <person name="Martin F."/>
            <person name="Thomas P.D."/>
            <person name="Tyler B.M."/>
            <person name="De Vries R.P."/>
            <person name="Kamoun S."/>
            <person name="Yandell M."/>
            <person name="Tisserat N."/>
            <person name="Buell C.R."/>
        </authorList>
    </citation>
    <scope>NUCLEOTIDE SEQUENCE</scope>
    <source>
        <strain evidence="2">DAOM:BR144</strain>
    </source>
</reference>
<evidence type="ECO:0000313" key="2">
    <source>
        <dbReference type="Proteomes" id="UP000019132"/>
    </source>
</evidence>
<accession>K3X770</accession>
<dbReference type="HOGENOM" id="CLU_2745645_0_0_1"/>
<dbReference type="Proteomes" id="UP000019132">
    <property type="component" value="Unassembled WGS sequence"/>
</dbReference>
<sequence length="71" mass="8467">MSRTELNKREREKEFAATCEREMSGVAIERYFNIQMVSMFKQVVPYFCVYGHSSQDGEILRIMDISKQYFL</sequence>
<keyword evidence="2" id="KW-1185">Reference proteome</keyword>
<reference evidence="2" key="2">
    <citation type="submission" date="2010-04" db="EMBL/GenBank/DDBJ databases">
        <authorList>
            <person name="Buell R."/>
            <person name="Hamilton J."/>
            <person name="Hostetler J."/>
        </authorList>
    </citation>
    <scope>NUCLEOTIDE SEQUENCE [LARGE SCALE GENOMIC DNA]</scope>
    <source>
        <strain evidence="2">DAOM:BR144</strain>
    </source>
</reference>
<dbReference type="VEuPathDB" id="FungiDB:PYU1_G013042"/>
<proteinExistence type="predicted"/>